<proteinExistence type="predicted"/>
<evidence type="ECO:0000313" key="2">
    <source>
        <dbReference type="Proteomes" id="UP000199421"/>
    </source>
</evidence>
<dbReference type="AlphaFoldDB" id="A0A1H7JL61"/>
<reference evidence="2" key="1">
    <citation type="submission" date="2016-10" db="EMBL/GenBank/DDBJ databases">
        <authorList>
            <person name="Varghese N."/>
            <person name="Submissions S."/>
        </authorList>
    </citation>
    <scope>NUCLEOTIDE SEQUENCE [LARGE SCALE GENOMIC DNA]</scope>
    <source>
        <strain evidence="2">DSM 18733</strain>
    </source>
</reference>
<gene>
    <name evidence="1" type="ORF">SAMN05661044_01055</name>
</gene>
<organism evidence="1 2">
    <name type="scientific">Olivibacter domesticus</name>
    <name type="common">Pseudosphingobacterium domesticum</name>
    <dbReference type="NCBI Taxonomy" id="407022"/>
    <lineage>
        <taxon>Bacteria</taxon>
        <taxon>Pseudomonadati</taxon>
        <taxon>Bacteroidota</taxon>
        <taxon>Sphingobacteriia</taxon>
        <taxon>Sphingobacteriales</taxon>
        <taxon>Sphingobacteriaceae</taxon>
        <taxon>Olivibacter</taxon>
    </lineage>
</organism>
<accession>A0A1H7JL61</accession>
<dbReference type="Proteomes" id="UP000199421">
    <property type="component" value="Unassembled WGS sequence"/>
</dbReference>
<evidence type="ECO:0000313" key="1">
    <source>
        <dbReference type="EMBL" id="SEK75363.1"/>
    </source>
</evidence>
<name>A0A1H7JL61_OLID1</name>
<dbReference type="EMBL" id="FOAF01000001">
    <property type="protein sequence ID" value="SEK75363.1"/>
    <property type="molecule type" value="Genomic_DNA"/>
</dbReference>
<keyword evidence="2" id="KW-1185">Reference proteome</keyword>
<sequence>MFINFSLDRKVTKDQGSMDFAKDSGLTHNPVQPRLRTSSPFASSHDFWPIAILNLLYAHPPVGGQVPYEAGRTSVP</sequence>
<protein>
    <submittedName>
        <fullName evidence="1">Uncharacterized protein</fullName>
    </submittedName>
</protein>